<dbReference type="Pfam" id="PF00106">
    <property type="entry name" value="adh_short"/>
    <property type="match status" value="1"/>
</dbReference>
<comment type="similarity">
    <text evidence="1">Belongs to the short-chain dehydrogenases/reductases (SDR) family.</text>
</comment>
<comment type="caution">
    <text evidence="3">The sequence shown here is derived from an EMBL/GenBank/DDBJ whole genome shotgun (WGS) entry which is preliminary data.</text>
</comment>
<dbReference type="PANTHER" id="PTHR44196">
    <property type="entry name" value="DEHYDROGENASE/REDUCTASE SDR FAMILY MEMBER 7B"/>
    <property type="match status" value="1"/>
</dbReference>
<keyword evidence="4" id="KW-1185">Reference proteome</keyword>
<name>A0A964TEQ5_9FLAO</name>
<accession>A0A964TEQ5</accession>
<dbReference type="SUPFAM" id="SSF51735">
    <property type="entry name" value="NAD(P)-binding Rossmann-fold domains"/>
    <property type="match status" value="1"/>
</dbReference>
<protein>
    <submittedName>
        <fullName evidence="3">SDR family NAD(P)-dependent oxidoreductase</fullName>
    </submittedName>
</protein>
<proteinExistence type="inferred from homology"/>
<dbReference type="InterPro" id="IPR036291">
    <property type="entry name" value="NAD(P)-bd_dom_sf"/>
</dbReference>
<dbReference type="Gene3D" id="3.40.50.720">
    <property type="entry name" value="NAD(P)-binding Rossmann-like Domain"/>
    <property type="match status" value="1"/>
</dbReference>
<evidence type="ECO:0000256" key="1">
    <source>
        <dbReference type="ARBA" id="ARBA00006484"/>
    </source>
</evidence>
<dbReference type="InterPro" id="IPR002347">
    <property type="entry name" value="SDR_fam"/>
</dbReference>
<dbReference type="EMBL" id="JAAABI010000013">
    <property type="protein sequence ID" value="NAY93482.1"/>
    <property type="molecule type" value="Genomic_DNA"/>
</dbReference>
<reference evidence="3" key="1">
    <citation type="submission" date="2020-01" db="EMBL/GenBank/DDBJ databases">
        <title>Muricauda ochracea sp. nov., isolated from a tidal flat of Garorim bay in Korea.</title>
        <authorList>
            <person name="Kim D."/>
            <person name="Yoo Y."/>
            <person name="Kim J.-J."/>
        </authorList>
    </citation>
    <scope>NUCLEOTIDE SEQUENCE</scope>
    <source>
        <strain evidence="3">JGD-17</strain>
    </source>
</reference>
<organism evidence="3 4">
    <name type="scientific">Flagellimonas ochracea</name>
    <dbReference type="NCBI Taxonomy" id="2696472"/>
    <lineage>
        <taxon>Bacteria</taxon>
        <taxon>Pseudomonadati</taxon>
        <taxon>Bacteroidota</taxon>
        <taxon>Flavobacteriia</taxon>
        <taxon>Flavobacteriales</taxon>
        <taxon>Flavobacteriaceae</taxon>
        <taxon>Flagellimonas</taxon>
    </lineage>
</organism>
<dbReference type="PANTHER" id="PTHR44196:SF1">
    <property type="entry name" value="DEHYDROGENASE_REDUCTASE SDR FAMILY MEMBER 7B"/>
    <property type="match status" value="1"/>
</dbReference>
<dbReference type="GO" id="GO:0016020">
    <property type="term" value="C:membrane"/>
    <property type="evidence" value="ECO:0007669"/>
    <property type="project" value="TreeGrafter"/>
</dbReference>
<dbReference type="GO" id="GO:0016491">
    <property type="term" value="F:oxidoreductase activity"/>
    <property type="evidence" value="ECO:0007669"/>
    <property type="project" value="UniProtKB-KW"/>
</dbReference>
<evidence type="ECO:0000313" key="3">
    <source>
        <dbReference type="EMBL" id="NAY93482.1"/>
    </source>
</evidence>
<evidence type="ECO:0000313" key="4">
    <source>
        <dbReference type="Proteomes" id="UP000667650"/>
    </source>
</evidence>
<sequence>MVVNDRKILITGGSSGIGKETAKKLIEEGATVVITGRDDDKLKKVAYETGAIPCWSNYGN</sequence>
<dbReference type="Proteomes" id="UP000667650">
    <property type="component" value="Unassembled WGS sequence"/>
</dbReference>
<keyword evidence="2" id="KW-0560">Oxidoreductase</keyword>
<gene>
    <name evidence="3" type="ORF">GTQ34_16340</name>
</gene>
<dbReference type="AlphaFoldDB" id="A0A964TEQ5"/>
<evidence type="ECO:0000256" key="2">
    <source>
        <dbReference type="ARBA" id="ARBA00023002"/>
    </source>
</evidence>